<dbReference type="AlphaFoldDB" id="M3YPK0"/>
<evidence type="ECO:0000256" key="1">
    <source>
        <dbReference type="SAM" id="MobiDB-lite"/>
    </source>
</evidence>
<protein>
    <submittedName>
        <fullName evidence="2">Uncharacterized protein</fullName>
    </submittedName>
</protein>
<sequence length="226" mass="22894">PGREGRLWGLLGGAAGDWHQHPPTARGPWLQVPLLPLLFLGPSSSGLPQRFKVSPRSPPSPVSAEGGQQTGSAVAQEGGPVSAEGGQQTGSAVAQEGGPVSAEGGQQTGSAVAQEGGSSIFLLPPPQAKSVGRLPPAHCPSSPGGGRSFTAGVLAPARPRSPCIPFPSCALNVFPSLFPKPASWALSLLLPVFRRELCTRVPPNPATPPSLVLSKSASGLAHPKCT</sequence>
<dbReference type="InParanoid" id="M3YPK0"/>
<proteinExistence type="predicted"/>
<dbReference type="Ensembl" id="ENSMPUT00000013470.1">
    <property type="protein sequence ID" value="ENSMPUP00000013258.1"/>
    <property type="gene ID" value="ENSMPUG00000013357.1"/>
</dbReference>
<accession>M3YPK0</accession>
<dbReference type="EMBL" id="AEYP01025215">
    <property type="status" value="NOT_ANNOTATED_CDS"/>
    <property type="molecule type" value="Genomic_DNA"/>
</dbReference>
<feature type="region of interest" description="Disordered" evidence="1">
    <location>
        <begin position="47"/>
        <end position="145"/>
    </location>
</feature>
<name>M3YPK0_MUSPF</name>
<reference evidence="2" key="1">
    <citation type="submission" date="2024-06" db="UniProtKB">
        <authorList>
            <consortium name="Ensembl"/>
        </authorList>
    </citation>
    <scope>IDENTIFICATION</scope>
</reference>
<evidence type="ECO:0000313" key="2">
    <source>
        <dbReference type="Ensembl" id="ENSMPUP00000013258.1"/>
    </source>
</evidence>
<dbReference type="HOGENOM" id="CLU_1227256_0_0_1"/>
<organism evidence="2">
    <name type="scientific">Mustela putorius furo</name>
    <name type="common">European domestic ferret</name>
    <name type="synonym">Mustela furo</name>
    <dbReference type="NCBI Taxonomy" id="9669"/>
    <lineage>
        <taxon>Eukaryota</taxon>
        <taxon>Metazoa</taxon>
        <taxon>Chordata</taxon>
        <taxon>Craniata</taxon>
        <taxon>Vertebrata</taxon>
        <taxon>Euteleostomi</taxon>
        <taxon>Mammalia</taxon>
        <taxon>Eutheria</taxon>
        <taxon>Laurasiatheria</taxon>
        <taxon>Carnivora</taxon>
        <taxon>Caniformia</taxon>
        <taxon>Musteloidea</taxon>
        <taxon>Mustelidae</taxon>
        <taxon>Mustelinae</taxon>
        <taxon>Mustela</taxon>
    </lineage>
</organism>
<dbReference type="EMBL" id="AEYP01025214">
    <property type="status" value="NOT_ANNOTATED_CDS"/>
    <property type="molecule type" value="Genomic_DNA"/>
</dbReference>